<evidence type="ECO:0000313" key="2">
    <source>
        <dbReference type="Proteomes" id="UP001057402"/>
    </source>
</evidence>
<gene>
    <name evidence="1" type="ORF">MLD38_004156</name>
</gene>
<proteinExistence type="predicted"/>
<accession>A0ACB9S4J1</accession>
<organism evidence="1 2">
    <name type="scientific">Melastoma candidum</name>
    <dbReference type="NCBI Taxonomy" id="119954"/>
    <lineage>
        <taxon>Eukaryota</taxon>
        <taxon>Viridiplantae</taxon>
        <taxon>Streptophyta</taxon>
        <taxon>Embryophyta</taxon>
        <taxon>Tracheophyta</taxon>
        <taxon>Spermatophyta</taxon>
        <taxon>Magnoliopsida</taxon>
        <taxon>eudicotyledons</taxon>
        <taxon>Gunneridae</taxon>
        <taxon>Pentapetalae</taxon>
        <taxon>rosids</taxon>
        <taxon>malvids</taxon>
        <taxon>Myrtales</taxon>
        <taxon>Melastomataceae</taxon>
        <taxon>Melastomatoideae</taxon>
        <taxon>Melastomateae</taxon>
        <taxon>Melastoma</taxon>
    </lineage>
</organism>
<name>A0ACB9S4J1_9MYRT</name>
<protein>
    <submittedName>
        <fullName evidence="1">Uncharacterized protein</fullName>
    </submittedName>
</protein>
<comment type="caution">
    <text evidence="1">The sequence shown here is derived from an EMBL/GenBank/DDBJ whole genome shotgun (WGS) entry which is preliminary data.</text>
</comment>
<dbReference type="EMBL" id="CM042881">
    <property type="protein sequence ID" value="KAI4386203.1"/>
    <property type="molecule type" value="Genomic_DNA"/>
</dbReference>
<dbReference type="Proteomes" id="UP001057402">
    <property type="component" value="Chromosome 2"/>
</dbReference>
<reference evidence="2" key="1">
    <citation type="journal article" date="2023" name="Front. Plant Sci.">
        <title>Chromosomal-level genome assembly of Melastoma candidum provides insights into trichome evolution.</title>
        <authorList>
            <person name="Zhong Y."/>
            <person name="Wu W."/>
            <person name="Sun C."/>
            <person name="Zou P."/>
            <person name="Liu Y."/>
            <person name="Dai S."/>
            <person name="Zhou R."/>
        </authorList>
    </citation>
    <scope>NUCLEOTIDE SEQUENCE [LARGE SCALE GENOMIC DNA]</scope>
</reference>
<sequence>MSEPSSSSSSSAAAKSDAELEEMLDRMLTRLALSDDSKLQALLARLLPMTISSLSSTSSAVRNKVLEILSHVNKRVKYQPDIGLPLLDLWKIYTEDNVASIVKNFCIVYIEMAFERIDQQEKQIMAPTSIANVSKIPQQHQEIVLRIVTKVIGECHSTGVSSEVVEKYRAVTVPQDRELFLDFCLFTMLYQPSSQGGGSCPGLSVSQANKVTGNLQLKSDILLSRKLGILHVIEGMDLPAEVVYPLYLAASSDSQEAVVKRGDELLKKKASGVTFEDVSLIKRLFLLCNGTIGTDTGGPDSKIQPANATLRAKILNVFCHSIAAANTFPSTLQCIFACIYGHGTTMRLKQLGMEFTVWVFKHARLDQLQMMGPVILTGIIKSLDSNMTSESDSSARETKTFAYQAIGLLEKRMPQLFRDKIDMAVRLFGALKLEAPIFRSVIQEATVALAVAYKGATSSVLKDLEGLLLENYQQGGSEARFCAVRWATWIYDLHHCASRFVCMLGTGDSKLDIREMAIEGLFPWKEDEQPVDHDISLKFPKLRDMLDYILKQQPMLESTELREQKLLFPSEVYVFIIKFLLKCFESDREENETSGLSSEFMYAMEKLFVLLEHTMVVEGSTALQGCASTALLAIASRTPRVGFLSD</sequence>
<evidence type="ECO:0000313" key="1">
    <source>
        <dbReference type="EMBL" id="KAI4386203.1"/>
    </source>
</evidence>
<keyword evidence="2" id="KW-1185">Reference proteome</keyword>